<dbReference type="InterPro" id="IPR019775">
    <property type="entry name" value="WD40_repeat_CS"/>
</dbReference>
<feature type="region of interest" description="Disordered" evidence="4">
    <location>
        <begin position="1"/>
        <end position="93"/>
    </location>
</feature>
<feature type="domain" description="T6SS Phospholipase effector Tle1-like catalytic" evidence="5">
    <location>
        <begin position="101"/>
        <end position="369"/>
    </location>
</feature>
<dbReference type="InterPro" id="IPR001680">
    <property type="entry name" value="WD40_rpt"/>
</dbReference>
<evidence type="ECO:0000313" key="6">
    <source>
        <dbReference type="EMBL" id="KZV95073.1"/>
    </source>
</evidence>
<name>A0A165JMQ9_EXIGL</name>
<evidence type="ECO:0000256" key="4">
    <source>
        <dbReference type="SAM" id="MobiDB-lite"/>
    </source>
</evidence>
<keyword evidence="1 3" id="KW-0853">WD repeat</keyword>
<dbReference type="InterPro" id="IPR015943">
    <property type="entry name" value="WD40/YVTN_repeat-like_dom_sf"/>
</dbReference>
<dbReference type="PROSITE" id="PS50294">
    <property type="entry name" value="WD_REPEATS_REGION"/>
    <property type="match status" value="4"/>
</dbReference>
<keyword evidence="2" id="KW-0677">Repeat</keyword>
<evidence type="ECO:0000256" key="3">
    <source>
        <dbReference type="PROSITE-ProRule" id="PRU00221"/>
    </source>
</evidence>
<dbReference type="InterPro" id="IPR018712">
    <property type="entry name" value="Tle1-like_cat"/>
</dbReference>
<dbReference type="Gene3D" id="2.130.10.10">
    <property type="entry name" value="YVTN repeat-like/Quinoprotein amine dehydrogenase"/>
    <property type="match status" value="3"/>
</dbReference>
<dbReference type="PROSITE" id="PS50082">
    <property type="entry name" value="WD_REPEATS_2"/>
    <property type="match status" value="5"/>
</dbReference>
<dbReference type="Pfam" id="PF00400">
    <property type="entry name" value="WD40"/>
    <property type="match status" value="6"/>
</dbReference>
<reference evidence="6 7" key="1">
    <citation type="journal article" date="2016" name="Mol. Biol. Evol.">
        <title>Comparative Genomics of Early-Diverging Mushroom-Forming Fungi Provides Insights into the Origins of Lignocellulose Decay Capabilities.</title>
        <authorList>
            <person name="Nagy L.G."/>
            <person name="Riley R."/>
            <person name="Tritt A."/>
            <person name="Adam C."/>
            <person name="Daum C."/>
            <person name="Floudas D."/>
            <person name="Sun H."/>
            <person name="Yadav J.S."/>
            <person name="Pangilinan J."/>
            <person name="Larsson K.H."/>
            <person name="Matsuura K."/>
            <person name="Barry K."/>
            <person name="Labutti K."/>
            <person name="Kuo R."/>
            <person name="Ohm R.A."/>
            <person name="Bhattacharya S.S."/>
            <person name="Shirouzu T."/>
            <person name="Yoshinaga Y."/>
            <person name="Martin F.M."/>
            <person name="Grigoriev I.V."/>
            <person name="Hibbett D.S."/>
        </authorList>
    </citation>
    <scope>NUCLEOTIDE SEQUENCE [LARGE SCALE GENOMIC DNA]</scope>
    <source>
        <strain evidence="6 7">HHB12029</strain>
    </source>
</reference>
<accession>A0A165JMQ9</accession>
<feature type="repeat" description="WD" evidence="3">
    <location>
        <begin position="718"/>
        <end position="759"/>
    </location>
</feature>
<dbReference type="InParanoid" id="A0A165JMQ9"/>
<dbReference type="EMBL" id="KV425963">
    <property type="protein sequence ID" value="KZV95073.1"/>
    <property type="molecule type" value="Genomic_DNA"/>
</dbReference>
<dbReference type="PROSITE" id="PS00678">
    <property type="entry name" value="WD_REPEATS_1"/>
    <property type="match status" value="3"/>
</dbReference>
<evidence type="ECO:0000256" key="2">
    <source>
        <dbReference type="ARBA" id="ARBA00022737"/>
    </source>
</evidence>
<dbReference type="PRINTS" id="PR00320">
    <property type="entry name" value="GPROTEINBRPT"/>
</dbReference>
<feature type="repeat" description="WD" evidence="3">
    <location>
        <begin position="597"/>
        <end position="638"/>
    </location>
</feature>
<dbReference type="Proteomes" id="UP000077266">
    <property type="component" value="Unassembled WGS sequence"/>
</dbReference>
<feature type="repeat" description="WD" evidence="3">
    <location>
        <begin position="846"/>
        <end position="878"/>
    </location>
</feature>
<feature type="repeat" description="WD" evidence="3">
    <location>
        <begin position="761"/>
        <end position="802"/>
    </location>
</feature>
<feature type="repeat" description="WD" evidence="3">
    <location>
        <begin position="810"/>
        <end position="844"/>
    </location>
</feature>
<dbReference type="CDD" id="cd00200">
    <property type="entry name" value="WD40"/>
    <property type="match status" value="1"/>
</dbReference>
<evidence type="ECO:0000256" key="1">
    <source>
        <dbReference type="ARBA" id="ARBA00022574"/>
    </source>
</evidence>
<dbReference type="SMART" id="SM00320">
    <property type="entry name" value="WD40"/>
    <property type="match status" value="7"/>
</dbReference>
<dbReference type="InterPro" id="IPR020472">
    <property type="entry name" value="WD40_PAC1"/>
</dbReference>
<dbReference type="OrthoDB" id="538223at2759"/>
<evidence type="ECO:0000259" key="5">
    <source>
        <dbReference type="Pfam" id="PF09994"/>
    </source>
</evidence>
<dbReference type="AlphaFoldDB" id="A0A165JMQ9"/>
<organism evidence="6 7">
    <name type="scientific">Exidia glandulosa HHB12029</name>
    <dbReference type="NCBI Taxonomy" id="1314781"/>
    <lineage>
        <taxon>Eukaryota</taxon>
        <taxon>Fungi</taxon>
        <taxon>Dikarya</taxon>
        <taxon>Basidiomycota</taxon>
        <taxon>Agaricomycotina</taxon>
        <taxon>Agaricomycetes</taxon>
        <taxon>Auriculariales</taxon>
        <taxon>Exidiaceae</taxon>
        <taxon>Exidia</taxon>
    </lineage>
</organism>
<evidence type="ECO:0000313" key="7">
    <source>
        <dbReference type="Proteomes" id="UP000077266"/>
    </source>
</evidence>
<dbReference type="Pfam" id="PF09994">
    <property type="entry name" value="T6SS_Tle1-like_cat"/>
    <property type="match status" value="1"/>
</dbReference>
<gene>
    <name evidence="6" type="ORF">EXIGLDRAFT_766559</name>
</gene>
<dbReference type="PANTHER" id="PTHR19879:SF9">
    <property type="entry name" value="TRANSCRIPTION INITIATION FACTOR TFIID SUBUNIT 5"/>
    <property type="match status" value="1"/>
</dbReference>
<dbReference type="PANTHER" id="PTHR19879">
    <property type="entry name" value="TRANSCRIPTION INITIATION FACTOR TFIID"/>
    <property type="match status" value="1"/>
</dbReference>
<sequence>MSVSSYPAEVNIPGAFPQDPAASPTADPGPSSPPRDQAVGRTWWPLSLLRPTGSQAGSLPVPPSPTSRAPGEETTTDATAIPASPSNPSVRQPCTCRNDGRNLVVCIDGTSNQFSVKNTNVVELYSRLVKDRGKQRTFYNSGIGTYAEQSWKSWDYYMQVIAHNVDLAIAWRFERILLSAYLWLSQNYREGDRIFLFGKSPAGSFSRGAYQVRALSAMIESVGLIHKGNEDQIPFAYQLYAEMNPAQATVRRKARFKQTFSRSVRVHFIGAWDTVSSVGIVRGKTLPGTTDGMKHVCYFRHALALHERRVKFLPEYVRGGLGPEVNPAEDPKTLHTKEVWFAGSHSDIGGGVEENDELDKFGPSLRWMSIEATQFGLLLDPAPRRWEAATISQSLTGVWKLFEYAPILRLSYKSPEATMPHLGEGRVIQAGQRVHKSLSEAIELDQNLAGDKDMSPYEVEPDPYSTVGRIYHKKKTAEAQSLTHEDIKVLSFFTETESGRQLLRDVALELEPTESMSIALQLLTSFNASYLPRGDLPTNPQSRAEAACTVATVLETFDHQYAAATIGPIARAVAGNDTKRGQEIMAKLSAGPRLHSLLGHEHPVYSVAFLPDGSRLVSSSGDGTLRIWDVETGKTVISPLKGHSDTMSCVAVHGSRIASCSHDGMFRVYADSGKLVLGPISAFLRWITYSRDGTRIATGADDRAAIWDADKGVQLRKMVGHTEWVTCVAFSEDGMRLVSGSWDKTVRIWDVASGECIGEPLTGHHGSVTAVCVSPDSKRVFSSSYDRTIRIWDAETRALIGEPLRMGGYVLCMALSPDGKCLVSGSSRGQIAMWDAQTGAAILTPFEGHMGRINSVAVSPDGRMIASAAEDGPIALWDATDDWKRWDIDEEDVDDEDVEKEDD</sequence>
<dbReference type="STRING" id="1314781.A0A165JMQ9"/>
<dbReference type="SUPFAM" id="SSF50998">
    <property type="entry name" value="Quinoprotein alcohol dehydrogenase-like"/>
    <property type="match status" value="1"/>
</dbReference>
<proteinExistence type="predicted"/>
<keyword evidence="7" id="KW-1185">Reference proteome</keyword>
<protein>
    <submittedName>
        <fullName evidence="6">WD40 repeat-like protein</fullName>
    </submittedName>
</protein>
<dbReference type="InterPro" id="IPR011047">
    <property type="entry name" value="Quinoprotein_ADH-like_sf"/>
</dbReference>